<dbReference type="InterPro" id="IPR002637">
    <property type="entry name" value="RdgB/HAM1"/>
</dbReference>
<evidence type="ECO:0000256" key="2">
    <source>
        <dbReference type="ARBA" id="ARBA00023080"/>
    </source>
</evidence>
<dbReference type="GO" id="GO:0047429">
    <property type="term" value="F:nucleoside triphosphate diphosphatase activity"/>
    <property type="evidence" value="ECO:0007669"/>
    <property type="project" value="InterPro"/>
</dbReference>
<organism evidence="3 4">
    <name type="scientific">Xanthomonas citri pv. citri</name>
    <dbReference type="NCBI Taxonomy" id="611301"/>
    <lineage>
        <taxon>Bacteria</taxon>
        <taxon>Pseudomonadati</taxon>
        <taxon>Pseudomonadota</taxon>
        <taxon>Gammaproteobacteria</taxon>
        <taxon>Lysobacterales</taxon>
        <taxon>Lysobacteraceae</taxon>
        <taxon>Xanthomonas</taxon>
    </lineage>
</organism>
<dbReference type="Proteomes" id="UP000653002">
    <property type="component" value="Unassembled WGS sequence"/>
</dbReference>
<dbReference type="AlphaFoldDB" id="A0A8I0LE30"/>
<dbReference type="Pfam" id="PF01725">
    <property type="entry name" value="Ham1p_like"/>
    <property type="match status" value="1"/>
</dbReference>
<accession>A0A8I0LE30</accession>
<feature type="non-terminal residue" evidence="3">
    <location>
        <position position="1"/>
    </location>
</feature>
<name>A0A8I0LE30_XANCI</name>
<feature type="non-terminal residue" evidence="3">
    <location>
        <position position="80"/>
    </location>
</feature>
<proteinExistence type="predicted"/>
<keyword evidence="2" id="KW-0546">Nucleotide metabolism</keyword>
<reference evidence="3" key="1">
    <citation type="submission" date="2020-01" db="EMBL/GenBank/DDBJ databases">
        <authorList>
            <person name="Richard D."/>
        </authorList>
    </citation>
    <scope>NUCLEOTIDE SEQUENCE</scope>
    <source>
        <strain evidence="3">JP541</strain>
    </source>
</reference>
<dbReference type="GO" id="GO:0009143">
    <property type="term" value="P:nucleoside triphosphate catabolic process"/>
    <property type="evidence" value="ECO:0007669"/>
    <property type="project" value="InterPro"/>
</dbReference>
<evidence type="ECO:0000313" key="4">
    <source>
        <dbReference type="Proteomes" id="UP000653002"/>
    </source>
</evidence>
<dbReference type="EMBL" id="JAABFR010002814">
    <property type="protein sequence ID" value="MBD4340888.1"/>
    <property type="molecule type" value="Genomic_DNA"/>
</dbReference>
<protein>
    <submittedName>
        <fullName evidence="3">Non-canonical purine NTP pyrophosphatase</fullName>
    </submittedName>
</protein>
<dbReference type="Gene3D" id="3.90.950.10">
    <property type="match status" value="1"/>
</dbReference>
<dbReference type="InterPro" id="IPR029001">
    <property type="entry name" value="ITPase-like_fam"/>
</dbReference>
<dbReference type="SUPFAM" id="SSF52972">
    <property type="entry name" value="ITPase-like"/>
    <property type="match status" value="1"/>
</dbReference>
<sequence>EMKALLGDRFDVMSMAEAGVSEDAEETGATFAENAVIKAQALMNQAKCAVVADDSGLVVDALDGRPGIYSARYAGVHGDD</sequence>
<evidence type="ECO:0000256" key="1">
    <source>
        <dbReference type="ARBA" id="ARBA00022801"/>
    </source>
</evidence>
<dbReference type="GO" id="GO:0009117">
    <property type="term" value="P:nucleotide metabolic process"/>
    <property type="evidence" value="ECO:0007669"/>
    <property type="project" value="UniProtKB-KW"/>
</dbReference>
<gene>
    <name evidence="3" type="ORF">GUH15_33610</name>
</gene>
<comment type="caution">
    <text evidence="3">The sequence shown here is derived from an EMBL/GenBank/DDBJ whole genome shotgun (WGS) entry which is preliminary data.</text>
</comment>
<evidence type="ECO:0000313" key="3">
    <source>
        <dbReference type="EMBL" id="MBD4340888.1"/>
    </source>
</evidence>
<keyword evidence="1" id="KW-0378">Hydrolase</keyword>